<protein>
    <submittedName>
        <fullName evidence="3">Putative QWRF family</fullName>
    </submittedName>
    <submittedName>
        <fullName evidence="2">QWRF family protein</fullName>
    </submittedName>
</protein>
<dbReference type="GO" id="GO:0008017">
    <property type="term" value="F:microtubule binding"/>
    <property type="evidence" value="ECO:0000318"/>
    <property type="project" value="GO_Central"/>
</dbReference>
<reference evidence="3" key="2">
    <citation type="submission" date="2017-02" db="EMBL/GenBank/DDBJ databases">
        <title>Sunflower complete genome.</title>
        <authorList>
            <person name="Langlade N."/>
            <person name="Munos S."/>
        </authorList>
    </citation>
    <scope>NUCLEOTIDE SEQUENCE [LARGE SCALE GENOMIC DNA]</scope>
    <source>
        <tissue evidence="3">Leaves</tissue>
    </source>
</reference>
<reference evidence="2" key="3">
    <citation type="submission" date="2020-06" db="EMBL/GenBank/DDBJ databases">
        <title>Helianthus annuus Genome sequencing and assembly Release 2.</title>
        <authorList>
            <person name="Gouzy J."/>
            <person name="Langlade N."/>
            <person name="Munos S."/>
        </authorList>
    </citation>
    <scope>NUCLEOTIDE SEQUENCE</scope>
    <source>
        <tissue evidence="2">Leaves</tissue>
    </source>
</reference>
<proteinExistence type="inferred from homology"/>
<dbReference type="Pfam" id="PF04484">
    <property type="entry name" value="QWRF"/>
    <property type="match status" value="1"/>
</dbReference>
<dbReference type="Gramene" id="mRNA:HanXRQr2_Chr02g0054431">
    <property type="protein sequence ID" value="mRNA:HanXRQr2_Chr02g0054431"/>
    <property type="gene ID" value="HanXRQr2_Chr02g0054431"/>
</dbReference>
<evidence type="ECO:0000313" key="4">
    <source>
        <dbReference type="Proteomes" id="UP000215914"/>
    </source>
</evidence>
<dbReference type="InterPro" id="IPR007573">
    <property type="entry name" value="QWRF"/>
</dbReference>
<keyword evidence="4" id="KW-1185">Reference proteome</keyword>
<evidence type="ECO:0000313" key="3">
    <source>
        <dbReference type="EMBL" id="OTG35794.1"/>
    </source>
</evidence>
<dbReference type="EMBL" id="MNCJ02000317">
    <property type="protein sequence ID" value="KAF5817557.1"/>
    <property type="molecule type" value="Genomic_DNA"/>
</dbReference>
<dbReference type="AlphaFoldDB" id="A0A251VK17"/>
<dbReference type="InParanoid" id="A0A251VK17"/>
<accession>A0A251VK17</accession>
<dbReference type="GO" id="GO:0005737">
    <property type="term" value="C:cytoplasm"/>
    <property type="evidence" value="ECO:0000318"/>
    <property type="project" value="GO_Central"/>
</dbReference>
<dbReference type="GO" id="GO:0005880">
    <property type="term" value="C:nuclear microtubule"/>
    <property type="evidence" value="ECO:0000318"/>
    <property type="project" value="GO_Central"/>
</dbReference>
<dbReference type="PANTHER" id="PTHR31807">
    <property type="entry name" value="AUGMIN FAMILY MEMBER"/>
    <property type="match status" value="1"/>
</dbReference>
<dbReference type="GO" id="GO:0051225">
    <property type="term" value="P:spindle assembly"/>
    <property type="evidence" value="ECO:0000318"/>
    <property type="project" value="GO_Central"/>
</dbReference>
<reference evidence="2 4" key="1">
    <citation type="journal article" date="2017" name="Nature">
        <title>The sunflower genome provides insights into oil metabolism, flowering and Asterid evolution.</title>
        <authorList>
            <person name="Badouin H."/>
            <person name="Gouzy J."/>
            <person name="Grassa C.J."/>
            <person name="Murat F."/>
            <person name="Staton S.E."/>
            <person name="Cottret L."/>
            <person name="Lelandais-Briere C."/>
            <person name="Owens G.L."/>
            <person name="Carrere S."/>
            <person name="Mayjonade B."/>
            <person name="Legrand L."/>
            <person name="Gill N."/>
            <person name="Kane N.C."/>
            <person name="Bowers J.E."/>
            <person name="Hubner S."/>
            <person name="Bellec A."/>
            <person name="Berard A."/>
            <person name="Berges H."/>
            <person name="Blanchet N."/>
            <person name="Boniface M.C."/>
            <person name="Brunel D."/>
            <person name="Catrice O."/>
            <person name="Chaidir N."/>
            <person name="Claudel C."/>
            <person name="Donnadieu C."/>
            <person name="Faraut T."/>
            <person name="Fievet G."/>
            <person name="Helmstetter N."/>
            <person name="King M."/>
            <person name="Knapp S.J."/>
            <person name="Lai Z."/>
            <person name="Le Paslier M.C."/>
            <person name="Lippi Y."/>
            <person name="Lorenzon L."/>
            <person name="Mandel J.R."/>
            <person name="Marage G."/>
            <person name="Marchand G."/>
            <person name="Marquand E."/>
            <person name="Bret-Mestries E."/>
            <person name="Morien E."/>
            <person name="Nambeesan S."/>
            <person name="Nguyen T."/>
            <person name="Pegot-Espagnet P."/>
            <person name="Pouilly N."/>
            <person name="Raftis F."/>
            <person name="Sallet E."/>
            <person name="Schiex T."/>
            <person name="Thomas J."/>
            <person name="Vandecasteele C."/>
            <person name="Vares D."/>
            <person name="Vear F."/>
            <person name="Vautrin S."/>
            <person name="Crespi M."/>
            <person name="Mangin B."/>
            <person name="Burke J.M."/>
            <person name="Salse J."/>
            <person name="Munos S."/>
            <person name="Vincourt P."/>
            <person name="Rieseberg L.H."/>
            <person name="Langlade N.B."/>
        </authorList>
    </citation>
    <scope>NUCLEOTIDE SEQUENCE [LARGE SCALE GENOMIC DNA]</scope>
    <source>
        <strain evidence="4">cv. SF193</strain>
        <tissue evidence="2">Leaves</tissue>
    </source>
</reference>
<dbReference type="STRING" id="4232.A0A251VK17"/>
<dbReference type="Proteomes" id="UP000215914">
    <property type="component" value="Chromosome 1"/>
</dbReference>
<comment type="similarity">
    <text evidence="1">Belongs to the QWRF family.</text>
</comment>
<evidence type="ECO:0000313" key="2">
    <source>
        <dbReference type="EMBL" id="KAF5817557.1"/>
    </source>
</evidence>
<dbReference type="EMBL" id="CM007890">
    <property type="protein sequence ID" value="OTG35794.1"/>
    <property type="molecule type" value="Genomic_DNA"/>
</dbReference>
<sequence length="124" mass="13733">MNAQTTQMESQLFSLGANISHLCDNVKKKQAELQMLQRTKALSTILDTQMPYPDDWSAVEKDYTRSLDGAITALTNSLLRLPISGNVQVNVKDVAKALNSAVKTADMIAHQMQMFFPKVNDTGM</sequence>
<dbReference type="PANTHER" id="PTHR31807:SF6">
    <property type="entry name" value="PROTEIN ENDOSPERM DEFECTIVE 1-RELATED"/>
    <property type="match status" value="1"/>
</dbReference>
<dbReference type="OMA" id="MAPSICL"/>
<gene>
    <name evidence="3" type="ORF">HannXRQ_Chr01g0000621</name>
    <name evidence="2" type="ORF">HanXRQr2_Chr02g0054431</name>
</gene>
<evidence type="ECO:0000256" key="1">
    <source>
        <dbReference type="ARBA" id="ARBA00010016"/>
    </source>
</evidence>
<organism evidence="3 4">
    <name type="scientific">Helianthus annuus</name>
    <name type="common">Common sunflower</name>
    <dbReference type="NCBI Taxonomy" id="4232"/>
    <lineage>
        <taxon>Eukaryota</taxon>
        <taxon>Viridiplantae</taxon>
        <taxon>Streptophyta</taxon>
        <taxon>Embryophyta</taxon>
        <taxon>Tracheophyta</taxon>
        <taxon>Spermatophyta</taxon>
        <taxon>Magnoliopsida</taxon>
        <taxon>eudicotyledons</taxon>
        <taxon>Gunneridae</taxon>
        <taxon>Pentapetalae</taxon>
        <taxon>asterids</taxon>
        <taxon>campanulids</taxon>
        <taxon>Asterales</taxon>
        <taxon>Asteraceae</taxon>
        <taxon>Asteroideae</taxon>
        <taxon>Heliantheae alliance</taxon>
        <taxon>Heliantheae</taxon>
        <taxon>Helianthus</taxon>
    </lineage>
</organism>
<name>A0A251VK17_HELAN</name>